<keyword evidence="3 5" id="KW-0648">Protein biosynthesis</keyword>
<evidence type="ECO:0000256" key="2">
    <source>
        <dbReference type="ARBA" id="ARBA00022540"/>
    </source>
</evidence>
<feature type="domain" description="Translation initiation factor 3 C-terminal" evidence="6">
    <location>
        <begin position="137"/>
        <end position="206"/>
    </location>
</feature>
<dbReference type="InterPro" id="IPR001288">
    <property type="entry name" value="Translation_initiation_fac_3"/>
</dbReference>
<dbReference type="PANTHER" id="PTHR10938:SF0">
    <property type="entry name" value="TRANSLATION INITIATION FACTOR IF-3, MITOCHONDRIAL"/>
    <property type="match status" value="1"/>
</dbReference>
<dbReference type="SUPFAM" id="SSF54364">
    <property type="entry name" value="Translation initiation factor IF3, N-terminal domain"/>
    <property type="match status" value="1"/>
</dbReference>
<dbReference type="NCBIfam" id="TIGR00168">
    <property type="entry name" value="infC"/>
    <property type="match status" value="1"/>
</dbReference>
<dbReference type="Gene3D" id="3.30.110.10">
    <property type="entry name" value="Translation initiation factor 3 (IF-3), C-terminal domain"/>
    <property type="match status" value="1"/>
</dbReference>
<dbReference type="GO" id="GO:0043022">
    <property type="term" value="F:ribosome binding"/>
    <property type="evidence" value="ECO:0007669"/>
    <property type="project" value="TreeGrafter"/>
</dbReference>
<comment type="caution">
    <text evidence="8">The sequence shown here is derived from an EMBL/GenBank/DDBJ whole genome shotgun (WGS) entry which is preliminary data.</text>
</comment>
<dbReference type="InterPro" id="IPR036788">
    <property type="entry name" value="T_IF-3_C_sf"/>
</dbReference>
<evidence type="ECO:0000256" key="4">
    <source>
        <dbReference type="NCBIfam" id="TIGR00168"/>
    </source>
</evidence>
<dbReference type="Proteomes" id="UP000231503">
    <property type="component" value="Unassembled WGS sequence"/>
</dbReference>
<comment type="subcellular location">
    <subcellularLocation>
        <location evidence="5">Cytoplasm</location>
    </subcellularLocation>
</comment>
<name>A0A2H0TDL1_9BACT</name>
<protein>
    <recommendedName>
        <fullName evidence="4 5">Translation initiation factor IF-3</fullName>
    </recommendedName>
</protein>
<accession>A0A2H0TDL1</accession>
<proteinExistence type="inferred from homology"/>
<comment type="function">
    <text evidence="5">IF-3 binds to the 30S ribosomal subunit and shifts the equilibrium between 70S ribosomes and their 50S and 30S subunits in favor of the free subunits, thus enhancing the availability of 30S subunits on which protein synthesis initiation begins.</text>
</comment>
<dbReference type="GO" id="GO:0003743">
    <property type="term" value="F:translation initiation factor activity"/>
    <property type="evidence" value="ECO:0007669"/>
    <property type="project" value="UniProtKB-UniRule"/>
</dbReference>
<reference evidence="9" key="1">
    <citation type="submission" date="2017-09" db="EMBL/GenBank/DDBJ databases">
        <title>Depth-based differentiation of microbial function through sediment-hosted aquifers and enrichment of novel symbionts in the deep terrestrial subsurface.</title>
        <authorList>
            <person name="Probst A.J."/>
            <person name="Ladd B."/>
            <person name="Jarett J.K."/>
            <person name="Geller-Mcgrath D.E."/>
            <person name="Sieber C.M.K."/>
            <person name="Emerson J.B."/>
            <person name="Anantharaman K."/>
            <person name="Thomas B.C."/>
            <person name="Malmstrom R."/>
            <person name="Stieglmeier M."/>
            <person name="Klingl A."/>
            <person name="Woyke T."/>
            <person name="Ryan C.M."/>
            <person name="Banfield J.F."/>
        </authorList>
    </citation>
    <scope>NUCLEOTIDE SEQUENCE [LARGE SCALE GENOMIC DNA]</scope>
</reference>
<dbReference type="Pfam" id="PF05198">
    <property type="entry name" value="IF3_N"/>
    <property type="match status" value="1"/>
</dbReference>
<evidence type="ECO:0000256" key="5">
    <source>
        <dbReference type="RuleBase" id="RU000646"/>
    </source>
</evidence>
<organism evidence="8 9">
    <name type="scientific">Candidatus Niyogibacteria bacterium CG10_big_fil_rev_8_21_14_0_10_46_36</name>
    <dbReference type="NCBI Taxonomy" id="1974726"/>
    <lineage>
        <taxon>Bacteria</taxon>
        <taxon>Candidatus Niyogiibacteriota</taxon>
    </lineage>
</organism>
<dbReference type="Gene3D" id="3.10.20.80">
    <property type="entry name" value="Translation initiation factor 3 (IF-3), N-terminal domain"/>
    <property type="match status" value="1"/>
</dbReference>
<evidence type="ECO:0000313" key="9">
    <source>
        <dbReference type="Proteomes" id="UP000231503"/>
    </source>
</evidence>
<comment type="similarity">
    <text evidence="1 5">Belongs to the IF-3 family.</text>
</comment>
<dbReference type="GO" id="GO:0005737">
    <property type="term" value="C:cytoplasm"/>
    <property type="evidence" value="ECO:0007669"/>
    <property type="project" value="UniProtKB-SubCell"/>
</dbReference>
<dbReference type="SUPFAM" id="SSF55200">
    <property type="entry name" value="Translation initiation factor IF3, C-terminal domain"/>
    <property type="match status" value="1"/>
</dbReference>
<dbReference type="InterPro" id="IPR019813">
    <property type="entry name" value="Translation_initiation_fac3_CS"/>
</dbReference>
<dbReference type="InterPro" id="IPR019815">
    <property type="entry name" value="Translation_initiation_fac_3_C"/>
</dbReference>
<dbReference type="InterPro" id="IPR019814">
    <property type="entry name" value="Translation_initiation_fac_3_N"/>
</dbReference>
<dbReference type="PANTHER" id="PTHR10938">
    <property type="entry name" value="TRANSLATION INITIATION FACTOR IF-3"/>
    <property type="match status" value="1"/>
</dbReference>
<evidence type="ECO:0000256" key="1">
    <source>
        <dbReference type="ARBA" id="ARBA00005439"/>
    </source>
</evidence>
<dbReference type="Pfam" id="PF00707">
    <property type="entry name" value="IF3_C"/>
    <property type="match status" value="1"/>
</dbReference>
<evidence type="ECO:0000259" key="7">
    <source>
        <dbReference type="Pfam" id="PF05198"/>
    </source>
</evidence>
<evidence type="ECO:0000256" key="3">
    <source>
        <dbReference type="ARBA" id="ARBA00022917"/>
    </source>
</evidence>
<dbReference type="PROSITE" id="PS00938">
    <property type="entry name" value="IF3"/>
    <property type="match status" value="1"/>
</dbReference>
<dbReference type="GO" id="GO:0032790">
    <property type="term" value="P:ribosome disassembly"/>
    <property type="evidence" value="ECO:0007669"/>
    <property type="project" value="TreeGrafter"/>
</dbReference>
<keyword evidence="2 5" id="KW-0396">Initiation factor</keyword>
<dbReference type="EMBL" id="PFCO01000004">
    <property type="protein sequence ID" value="PIR69633.1"/>
    <property type="molecule type" value="Genomic_DNA"/>
</dbReference>
<sequence>MLPIMPAAYQRRRTIWRAYHTYSRMLHLQISYLHWIYHERGSLAIVRDVSYTQYYLQEKTNINNSIRASELRVIDAEGGNLGILSKEEALARAKEKGLDLIEISPNAKPPVAKIMDYGKYRYQQEKKGRESKKSHQVQVREVQVGLNTSQHDLEMKARKASEFLKGGDRVRVEIRLRGRAKYLDKEFLHQRLKRVLDFVAEEYTIVEGPLKSPRGFYLLIERKK</sequence>
<dbReference type="AlphaFoldDB" id="A0A2H0TDL1"/>
<dbReference type="InterPro" id="IPR036787">
    <property type="entry name" value="T_IF-3_N_sf"/>
</dbReference>
<gene>
    <name evidence="8" type="ORF">COU47_01880</name>
</gene>
<evidence type="ECO:0000259" key="6">
    <source>
        <dbReference type="Pfam" id="PF00707"/>
    </source>
</evidence>
<dbReference type="FunFam" id="3.10.20.80:FF:000001">
    <property type="entry name" value="Translation initiation factor IF-3"/>
    <property type="match status" value="1"/>
</dbReference>
<feature type="domain" description="Translation initiation factor 3 N-terminal" evidence="7">
    <location>
        <begin position="62"/>
        <end position="130"/>
    </location>
</feature>
<comment type="subunit">
    <text evidence="5">Monomer.</text>
</comment>
<evidence type="ECO:0000313" key="8">
    <source>
        <dbReference type="EMBL" id="PIR69633.1"/>
    </source>
</evidence>